<dbReference type="EMBL" id="GFXV01003227">
    <property type="protein sequence ID" value="MBW15032.1"/>
    <property type="molecule type" value="Transcribed_RNA"/>
</dbReference>
<evidence type="ECO:0000256" key="1">
    <source>
        <dbReference type="ARBA" id="ARBA00023242"/>
    </source>
</evidence>
<dbReference type="EMBL" id="GFXV01004239">
    <property type="protein sequence ID" value="MBW16044.1"/>
    <property type="molecule type" value="Transcribed_RNA"/>
</dbReference>
<dbReference type="PANTHER" id="PTHR23195">
    <property type="entry name" value="YEATS DOMAIN"/>
    <property type="match status" value="1"/>
</dbReference>
<dbReference type="InterPro" id="IPR005033">
    <property type="entry name" value="YEATS"/>
</dbReference>
<dbReference type="InterPro" id="IPR038704">
    <property type="entry name" value="YEAST_sf"/>
</dbReference>
<reference evidence="6" key="1">
    <citation type="submission" date="2017-10" db="EMBL/GenBank/DDBJ databases">
        <title>Transcriptome Assembly of Sugarcane Aphid Adults.</title>
        <authorList>
            <person name="Scully E.D."/>
            <person name="Palmer N.A."/>
            <person name="Geib S.M."/>
            <person name="Sarath G."/>
            <person name="Sattler S.E."/>
        </authorList>
    </citation>
    <scope>NUCLEOTIDE SEQUENCE</scope>
    <source>
        <tissue evidence="6">Whole body</tissue>
    </source>
</reference>
<dbReference type="EMBL" id="GFXV01004283">
    <property type="protein sequence ID" value="MBW16088.1"/>
    <property type="molecule type" value="Transcribed_RNA"/>
</dbReference>
<gene>
    <name evidence="6" type="primary">Yeats2_0</name>
    <name evidence="5" type="synonym">Yeats2_1</name>
    <name evidence="4" type="synonym">Yeats2_2</name>
</gene>
<dbReference type="InterPro" id="IPR055129">
    <property type="entry name" value="YEATS_dom"/>
</dbReference>
<evidence type="ECO:0000313" key="4">
    <source>
        <dbReference type="EMBL" id="MBW15032.1"/>
    </source>
</evidence>
<sequence>MNSNEQTLRTITVAQTSQVVEDVKADLDNEITKTKKTLDQIDQNIFTCINDLKKLRRSVIISHFANMKNNIDGNKNSQRDALLKNLERENEIKDLGEFMAHLNNASTQVKSEPMSNIEELNKIVLQNTLLSESFIPKTGLIDLTFIIGNTVKISDSENEMKYKWTVYVRNAEEGVDNLIYIDKVTYFLHESYEPNHVVDVFKKPFSLTRHGWGEFVIRLRLFFKGNMKVQTDVYHKLCLDKEITAGIPMVAKEQTVKFNLLLHI</sequence>
<name>A0A2H8TSA5_9HEMI</name>
<dbReference type="GO" id="GO:0006355">
    <property type="term" value="P:regulation of DNA-templated transcription"/>
    <property type="evidence" value="ECO:0007669"/>
    <property type="project" value="InterPro"/>
</dbReference>
<feature type="domain" description="YEATS" evidence="3">
    <location>
        <begin position="113"/>
        <end position="264"/>
    </location>
</feature>
<evidence type="ECO:0000313" key="5">
    <source>
        <dbReference type="EMBL" id="MBW16044.1"/>
    </source>
</evidence>
<organism evidence="6">
    <name type="scientific">Melanaphis sacchari</name>
    <dbReference type="NCBI Taxonomy" id="742174"/>
    <lineage>
        <taxon>Eukaryota</taxon>
        <taxon>Metazoa</taxon>
        <taxon>Ecdysozoa</taxon>
        <taxon>Arthropoda</taxon>
        <taxon>Hexapoda</taxon>
        <taxon>Insecta</taxon>
        <taxon>Pterygota</taxon>
        <taxon>Neoptera</taxon>
        <taxon>Paraneoptera</taxon>
        <taxon>Hemiptera</taxon>
        <taxon>Sternorrhyncha</taxon>
        <taxon>Aphidomorpha</taxon>
        <taxon>Aphidoidea</taxon>
        <taxon>Aphididae</taxon>
        <taxon>Aphidini</taxon>
        <taxon>Melanaphis</taxon>
    </lineage>
</organism>
<proteinExistence type="predicted"/>
<evidence type="ECO:0000256" key="2">
    <source>
        <dbReference type="PROSITE-ProRule" id="PRU00376"/>
    </source>
</evidence>
<evidence type="ECO:0000259" key="3">
    <source>
        <dbReference type="PROSITE" id="PS51037"/>
    </source>
</evidence>
<accession>A0A2H8TSA5</accession>
<dbReference type="PROSITE" id="PS51037">
    <property type="entry name" value="YEATS"/>
    <property type="match status" value="1"/>
</dbReference>
<dbReference type="CDD" id="cd16907">
    <property type="entry name" value="YEATS_YEATS2_like"/>
    <property type="match status" value="1"/>
</dbReference>
<dbReference type="OrthoDB" id="1741717at2759"/>
<evidence type="ECO:0000313" key="6">
    <source>
        <dbReference type="EMBL" id="MBW16088.1"/>
    </source>
</evidence>
<dbReference type="AlphaFoldDB" id="A0A2H8TSA5"/>
<comment type="subcellular location">
    <subcellularLocation>
        <location evidence="2">Nucleus</location>
    </subcellularLocation>
</comment>
<keyword evidence="1 2" id="KW-0539">Nucleus</keyword>
<dbReference type="Pfam" id="PF03366">
    <property type="entry name" value="YEATS"/>
    <property type="match status" value="1"/>
</dbReference>
<protein>
    <submittedName>
        <fullName evidence="6">YEATS domain-containing protein 2</fullName>
    </submittedName>
</protein>
<dbReference type="GO" id="GO:0005634">
    <property type="term" value="C:nucleus"/>
    <property type="evidence" value="ECO:0007669"/>
    <property type="project" value="UniProtKB-SubCell"/>
</dbReference>
<dbReference type="Gene3D" id="2.60.40.1970">
    <property type="entry name" value="YEATS domain"/>
    <property type="match status" value="1"/>
</dbReference>